<evidence type="ECO:0000259" key="1">
    <source>
        <dbReference type="Pfam" id="PF08550"/>
    </source>
</evidence>
<organism evidence="2 3">
    <name type="scientific">Choanephora cucurbitarum</name>
    <dbReference type="NCBI Taxonomy" id="101091"/>
    <lineage>
        <taxon>Eukaryota</taxon>
        <taxon>Fungi</taxon>
        <taxon>Fungi incertae sedis</taxon>
        <taxon>Mucoromycota</taxon>
        <taxon>Mucoromycotina</taxon>
        <taxon>Mucoromycetes</taxon>
        <taxon>Mucorales</taxon>
        <taxon>Mucorineae</taxon>
        <taxon>Choanephoraceae</taxon>
        <taxon>Choanephoroideae</taxon>
        <taxon>Choanephora</taxon>
    </lineage>
</organism>
<feature type="domain" description="Nitrogen regulatory protein areA GATA-like" evidence="1">
    <location>
        <begin position="56"/>
        <end position="83"/>
    </location>
</feature>
<dbReference type="InParanoid" id="A0A1C7N1I7"/>
<accession>A0A1C7N1I7</accession>
<dbReference type="Proteomes" id="UP000093000">
    <property type="component" value="Unassembled WGS sequence"/>
</dbReference>
<name>A0A1C7N1I7_9FUNG</name>
<dbReference type="AlphaFoldDB" id="A0A1C7N1I7"/>
<proteinExistence type="predicted"/>
<reference evidence="2 3" key="1">
    <citation type="submission" date="2016-03" db="EMBL/GenBank/DDBJ databases">
        <title>Choanephora cucurbitarum.</title>
        <authorList>
            <person name="Min B."/>
            <person name="Park H."/>
            <person name="Park J.-H."/>
            <person name="Shin H.-D."/>
            <person name="Choi I.-G."/>
        </authorList>
    </citation>
    <scope>NUCLEOTIDE SEQUENCE [LARGE SCALE GENOMIC DNA]</scope>
    <source>
        <strain evidence="2 3">KUS-F28377</strain>
    </source>
</reference>
<dbReference type="InterPro" id="IPR013860">
    <property type="entry name" value="AreA_GATA"/>
</dbReference>
<keyword evidence="3" id="KW-1185">Reference proteome</keyword>
<sequence>MSLNTSNQKLPTIVNQLLSNSLFPAQLEDTAENIEKDIDNTNSDEDEKKDPLASKIWRMYTKAKDSLPNGSRMENLTWRMMAMTLTKKKAAEEAMDLDLSQQTRGASIPSTV</sequence>
<dbReference type="Pfam" id="PF08550">
    <property type="entry name" value="GATA_AreA"/>
    <property type="match status" value="1"/>
</dbReference>
<comment type="caution">
    <text evidence="2">The sequence shown here is derived from an EMBL/GenBank/DDBJ whole genome shotgun (WGS) entry which is preliminary data.</text>
</comment>
<evidence type="ECO:0000313" key="3">
    <source>
        <dbReference type="Proteomes" id="UP000093000"/>
    </source>
</evidence>
<dbReference type="OrthoDB" id="515401at2759"/>
<dbReference type="EMBL" id="LUGH01000769">
    <property type="protein sequence ID" value="OBZ82871.1"/>
    <property type="molecule type" value="Genomic_DNA"/>
</dbReference>
<gene>
    <name evidence="2" type="ORF">A0J61_09078</name>
</gene>
<dbReference type="STRING" id="101091.A0A1C7N1I7"/>
<feature type="non-terminal residue" evidence="2">
    <location>
        <position position="112"/>
    </location>
</feature>
<protein>
    <recommendedName>
        <fullName evidence="1">Nitrogen regulatory protein areA GATA-like domain-containing protein</fullName>
    </recommendedName>
</protein>
<evidence type="ECO:0000313" key="2">
    <source>
        <dbReference type="EMBL" id="OBZ82871.1"/>
    </source>
</evidence>